<dbReference type="RefSeq" id="WP_344833893.1">
    <property type="nucleotide sequence ID" value="NZ_BAAAUV010000016.1"/>
</dbReference>
<evidence type="ECO:0000313" key="1">
    <source>
        <dbReference type="EMBL" id="GAA3226841.1"/>
    </source>
</evidence>
<sequence>MNDRVMDSEVTDYEVIAVGAGFSGLCVGIKLLEAGIEDFAILDAADGVGGVWRHNTYPGVAVDIPSATYSYSFAPNPSWSRAFAPGAELREYAERVTDTYRLRGKLRLGVFVEKAVFDENADLWRVHTDAGVLTCRFLVGAVGPLDQPRVPDIEGVGTFLGKVVHTARWDHDHDLTGERVAVIGTGASGLQLIPKIAPLARTLEVYQRTAIWVFPKLDFPIPAPVRALFRVAPFVQKGVRAVTTAGTEAIFVLGVIHHRRLPFLSKMIERVCRGHLRRQVRDRATRERLTPSYSFGCKRPSFSNSYLSTFNRPNVELVTDPIQKITPHGIVTADGTEREIDTLVLATGFRILELGATPAFPVFGLDGVELGEYWDGNRYQNYEGVAMPQTPNFWLMNGPYSVTGASWFTMIEAGTRHIVRCVAEARRRGATRMTVRRGPHDAYTARMREAIGSTIFSQPGCATSNSYYFDRHGDVPFIRAQSGARLWWDSGHFDLDDYAYASSAAKKSE</sequence>
<dbReference type="EMBL" id="BAAAUV010000016">
    <property type="protein sequence ID" value="GAA3226841.1"/>
    <property type="molecule type" value="Genomic_DNA"/>
</dbReference>
<dbReference type="InterPro" id="IPR036188">
    <property type="entry name" value="FAD/NAD-bd_sf"/>
</dbReference>
<dbReference type="Gene3D" id="3.50.50.60">
    <property type="entry name" value="FAD/NAD(P)-binding domain"/>
    <property type="match status" value="2"/>
</dbReference>
<name>A0ABP6QFM0_9ACTN</name>
<keyword evidence="2" id="KW-1185">Reference proteome</keyword>
<dbReference type="Proteomes" id="UP001501237">
    <property type="component" value="Unassembled WGS sequence"/>
</dbReference>
<accession>A0ABP6QFM0</accession>
<proteinExistence type="predicted"/>
<comment type="caution">
    <text evidence="1">The sequence shown here is derived from an EMBL/GenBank/DDBJ whole genome shotgun (WGS) entry which is preliminary data.</text>
</comment>
<reference evidence="2" key="1">
    <citation type="journal article" date="2019" name="Int. J. Syst. Evol. Microbiol.">
        <title>The Global Catalogue of Microorganisms (GCM) 10K type strain sequencing project: providing services to taxonomists for standard genome sequencing and annotation.</title>
        <authorList>
            <consortium name="The Broad Institute Genomics Platform"/>
            <consortium name="The Broad Institute Genome Sequencing Center for Infectious Disease"/>
            <person name="Wu L."/>
            <person name="Ma J."/>
        </authorList>
    </citation>
    <scope>NUCLEOTIDE SEQUENCE [LARGE SCALE GENOMIC DNA]</scope>
    <source>
        <strain evidence="2">JCM 9377</strain>
    </source>
</reference>
<dbReference type="PANTHER" id="PTHR42877:SF4">
    <property type="entry name" value="FAD_NAD(P)-BINDING DOMAIN-CONTAINING PROTEIN-RELATED"/>
    <property type="match status" value="1"/>
</dbReference>
<dbReference type="Pfam" id="PF13738">
    <property type="entry name" value="Pyr_redox_3"/>
    <property type="match status" value="1"/>
</dbReference>
<evidence type="ECO:0000313" key="2">
    <source>
        <dbReference type="Proteomes" id="UP001501237"/>
    </source>
</evidence>
<dbReference type="InterPro" id="IPR051209">
    <property type="entry name" value="FAD-bind_Monooxygenase_sf"/>
</dbReference>
<gene>
    <name evidence="1" type="ORF">GCM10010468_55360</name>
</gene>
<protein>
    <submittedName>
        <fullName evidence="1">NAD(P)/FAD-dependent oxidoreductase</fullName>
    </submittedName>
</protein>
<dbReference type="SUPFAM" id="SSF51905">
    <property type="entry name" value="FAD/NAD(P)-binding domain"/>
    <property type="match status" value="1"/>
</dbReference>
<dbReference type="PANTHER" id="PTHR42877">
    <property type="entry name" value="L-ORNITHINE N(5)-MONOOXYGENASE-RELATED"/>
    <property type="match status" value="1"/>
</dbReference>
<organism evidence="1 2">
    <name type="scientific">Actinocorallia longicatena</name>
    <dbReference type="NCBI Taxonomy" id="111803"/>
    <lineage>
        <taxon>Bacteria</taxon>
        <taxon>Bacillati</taxon>
        <taxon>Actinomycetota</taxon>
        <taxon>Actinomycetes</taxon>
        <taxon>Streptosporangiales</taxon>
        <taxon>Thermomonosporaceae</taxon>
        <taxon>Actinocorallia</taxon>
    </lineage>
</organism>